<evidence type="ECO:0000313" key="1">
    <source>
        <dbReference type="EMBL" id="MFI9104967.1"/>
    </source>
</evidence>
<gene>
    <name evidence="1" type="ORF">ACIGXA_31125</name>
</gene>
<keyword evidence="2" id="KW-1185">Reference proteome</keyword>
<sequence length="105" mass="12119">MFVLRFTDDAMETLQELGRGGPQSASKLRKVNQTLARLQQNPRYPGLHSHQYESFPGYGEDKVWDSYVENHTPSAWRIYWRYGPNEKTDQGDVQVITVLVIGPHL</sequence>
<reference evidence="1 2" key="1">
    <citation type="submission" date="2024-10" db="EMBL/GenBank/DDBJ databases">
        <title>The Natural Products Discovery Center: Release of the First 8490 Sequenced Strains for Exploring Actinobacteria Biosynthetic Diversity.</title>
        <authorList>
            <person name="Kalkreuter E."/>
            <person name="Kautsar S.A."/>
            <person name="Yang D."/>
            <person name="Bader C.D."/>
            <person name="Teijaro C.N."/>
            <person name="Fluegel L."/>
            <person name="Davis C.M."/>
            <person name="Simpson J.R."/>
            <person name="Lauterbach L."/>
            <person name="Steele A.D."/>
            <person name="Gui C."/>
            <person name="Meng S."/>
            <person name="Li G."/>
            <person name="Viehrig K."/>
            <person name="Ye F."/>
            <person name="Su P."/>
            <person name="Kiefer A.F."/>
            <person name="Nichols A."/>
            <person name="Cepeda A.J."/>
            <person name="Yan W."/>
            <person name="Fan B."/>
            <person name="Jiang Y."/>
            <person name="Adhikari A."/>
            <person name="Zheng C.-J."/>
            <person name="Schuster L."/>
            <person name="Cowan T.M."/>
            <person name="Smanski M.J."/>
            <person name="Chevrette M.G."/>
            <person name="De Carvalho L.P.S."/>
            <person name="Shen B."/>
        </authorList>
    </citation>
    <scope>NUCLEOTIDE SEQUENCE [LARGE SCALE GENOMIC DNA]</scope>
    <source>
        <strain evidence="1 2">NPDC053399</strain>
    </source>
</reference>
<evidence type="ECO:0008006" key="3">
    <source>
        <dbReference type="Google" id="ProtNLM"/>
    </source>
</evidence>
<dbReference type="Proteomes" id="UP001614394">
    <property type="component" value="Unassembled WGS sequence"/>
</dbReference>
<protein>
    <recommendedName>
        <fullName evidence="3">Type II toxin-antitoxin system RelE/ParE family toxin</fullName>
    </recommendedName>
</protein>
<organism evidence="1 2">
    <name type="scientific">Streptomyces fildesensis</name>
    <dbReference type="NCBI Taxonomy" id="375757"/>
    <lineage>
        <taxon>Bacteria</taxon>
        <taxon>Bacillati</taxon>
        <taxon>Actinomycetota</taxon>
        <taxon>Actinomycetes</taxon>
        <taxon>Kitasatosporales</taxon>
        <taxon>Streptomycetaceae</taxon>
        <taxon>Streptomyces</taxon>
    </lineage>
</organism>
<evidence type="ECO:0000313" key="2">
    <source>
        <dbReference type="Proteomes" id="UP001614394"/>
    </source>
</evidence>
<comment type="caution">
    <text evidence="1">The sequence shown here is derived from an EMBL/GenBank/DDBJ whole genome shotgun (WGS) entry which is preliminary data.</text>
</comment>
<proteinExistence type="predicted"/>
<dbReference type="RefSeq" id="WP_399655650.1">
    <property type="nucleotide sequence ID" value="NZ_JBITYG010000010.1"/>
</dbReference>
<accession>A0ABW8CGQ1</accession>
<name>A0ABW8CGQ1_9ACTN</name>
<dbReference type="EMBL" id="JBITYG010000010">
    <property type="protein sequence ID" value="MFI9104967.1"/>
    <property type="molecule type" value="Genomic_DNA"/>
</dbReference>